<evidence type="ECO:0000256" key="1">
    <source>
        <dbReference type="ARBA" id="ARBA00004123"/>
    </source>
</evidence>
<accession>A0A0D6M636</accession>
<dbReference type="AlphaFoldDB" id="A0A016VEN2"/>
<evidence type="ECO:0000256" key="2">
    <source>
        <dbReference type="ARBA" id="ARBA00022853"/>
    </source>
</evidence>
<feature type="region of interest" description="Disordered" evidence="6">
    <location>
        <begin position="79"/>
        <end position="146"/>
    </location>
</feature>
<feature type="domain" description="MSL3 chromodomain-like" evidence="8">
    <location>
        <begin position="9"/>
        <end position="59"/>
    </location>
</feature>
<keyword evidence="2" id="KW-0156">Chromatin regulator</keyword>
<feature type="compositionally biased region" description="Polar residues" evidence="6">
    <location>
        <begin position="105"/>
        <end position="124"/>
    </location>
</feature>
<dbReference type="InterPro" id="IPR008676">
    <property type="entry name" value="MRG"/>
</dbReference>
<organism evidence="9 10">
    <name type="scientific">Ancylostoma ceylanicum</name>
    <dbReference type="NCBI Taxonomy" id="53326"/>
    <lineage>
        <taxon>Eukaryota</taxon>
        <taxon>Metazoa</taxon>
        <taxon>Ecdysozoa</taxon>
        <taxon>Nematoda</taxon>
        <taxon>Chromadorea</taxon>
        <taxon>Rhabditida</taxon>
        <taxon>Rhabditina</taxon>
        <taxon>Rhabditomorpha</taxon>
        <taxon>Strongyloidea</taxon>
        <taxon>Ancylostomatidae</taxon>
        <taxon>Ancylostomatinae</taxon>
        <taxon>Ancylostoma</taxon>
    </lineage>
</organism>
<reference evidence="10" key="1">
    <citation type="journal article" date="2015" name="Nat. Genet.">
        <title>The genome and transcriptome of the zoonotic hookworm Ancylostoma ceylanicum identify infection-specific gene families.</title>
        <authorList>
            <person name="Schwarz E.M."/>
            <person name="Hu Y."/>
            <person name="Antoshechkin I."/>
            <person name="Miller M.M."/>
            <person name="Sternberg P.W."/>
            <person name="Aroian R.V."/>
        </authorList>
    </citation>
    <scope>NUCLEOTIDE SEQUENCE</scope>
    <source>
        <strain evidence="10">HY135</strain>
    </source>
</reference>
<dbReference type="GO" id="GO:0005634">
    <property type="term" value="C:nucleus"/>
    <property type="evidence" value="ECO:0007669"/>
    <property type="project" value="UniProtKB-SubCell"/>
</dbReference>
<dbReference type="Pfam" id="PF05712">
    <property type="entry name" value="MRG"/>
    <property type="match status" value="1"/>
</dbReference>
<sequence length="397" mass="44890">MAPRKDHKYEVNDKVLCKHGLYFYEAKIIEVEEVDGEMVYMVHYQGWHKRYDERIRQSQCPDYFLPLTEANIAKAKADIQEATSAKTKRKRAKLEDDDARKSETGSRASTPSDRAGSSSHAPSTHSDRRGNITKHENTSRKAAGDVGANRIPADQLAPEVDAQLEQLSNLPKSIKNILVNEHDAVVNHGKLANLPARVTVHDFVEKYVEFTKSHYGDKAIEIEHDGGITYLANKDLLIRTAKAMRDYFDILLPYQLLYKFERLQFSTLAKKEQEKFEAEQTKTQEVTPRSRSRKSSREVKASFPMSVYVQILDGGPLRPDIIRPSKFYGLAHLLRMLVKLPALLRVVPCGQAGLIDRIACVHDFIAFARQNAPFVLDLNVDYKDAGSEYVKSVAASS</sequence>
<protein>
    <submittedName>
        <fullName evidence="9">Uncharacterized protein</fullName>
    </submittedName>
</protein>
<comment type="subcellular location">
    <subcellularLocation>
        <location evidence="1">Nucleus</location>
    </subcellularLocation>
</comment>
<accession>A0A016VEN2</accession>
<keyword evidence="5" id="KW-0539">Nucleus</keyword>
<comment type="caution">
    <text evidence="9">The sequence shown here is derived from an EMBL/GenBank/DDBJ whole genome shotgun (WGS) entry which is preliminary data.</text>
</comment>
<dbReference type="Gene3D" id="1.10.274.30">
    <property type="entry name" value="MRG domain"/>
    <property type="match status" value="1"/>
</dbReference>
<evidence type="ECO:0000313" key="9">
    <source>
        <dbReference type="EMBL" id="EYC25756.1"/>
    </source>
</evidence>
<dbReference type="Proteomes" id="UP000024635">
    <property type="component" value="Unassembled WGS sequence"/>
</dbReference>
<dbReference type="STRING" id="53326.A0A016VEN2"/>
<feature type="region of interest" description="Disordered" evidence="6">
    <location>
        <begin position="276"/>
        <end position="298"/>
    </location>
</feature>
<keyword evidence="10" id="KW-1185">Reference proteome</keyword>
<dbReference type="Gene3D" id="2.30.30.140">
    <property type="match status" value="1"/>
</dbReference>
<dbReference type="PANTHER" id="PTHR10880:SF48">
    <property type="entry name" value="MORTALITY FACTOR 4 LIKE 2"/>
    <property type="match status" value="1"/>
</dbReference>
<dbReference type="EMBL" id="JARK01001347">
    <property type="protein sequence ID" value="EYC25756.1"/>
    <property type="molecule type" value="Genomic_DNA"/>
</dbReference>
<feature type="domain" description="MRG" evidence="7">
    <location>
        <begin position="169"/>
        <end position="371"/>
    </location>
</feature>
<dbReference type="InterPro" id="IPR038217">
    <property type="entry name" value="MRG_C_sf"/>
</dbReference>
<dbReference type="InterPro" id="IPR026541">
    <property type="entry name" value="MRG_dom"/>
</dbReference>
<gene>
    <name evidence="9" type="primary">Acey_s0011.g1369</name>
    <name evidence="9" type="ORF">Y032_0011g1369</name>
</gene>
<evidence type="ECO:0000313" key="10">
    <source>
        <dbReference type="Proteomes" id="UP000024635"/>
    </source>
</evidence>
<keyword evidence="4" id="KW-0804">Transcription</keyword>
<dbReference type="InterPro" id="IPR053820">
    <property type="entry name" value="MSL3_chromo-like"/>
</dbReference>
<feature type="compositionally biased region" description="Basic and acidic residues" evidence="6">
    <location>
        <begin position="125"/>
        <end position="143"/>
    </location>
</feature>
<dbReference type="GO" id="GO:0006325">
    <property type="term" value="P:chromatin organization"/>
    <property type="evidence" value="ECO:0007669"/>
    <property type="project" value="UniProtKB-KW"/>
</dbReference>
<dbReference type="GO" id="GO:0006355">
    <property type="term" value="P:regulation of DNA-templated transcription"/>
    <property type="evidence" value="ECO:0007669"/>
    <property type="project" value="InterPro"/>
</dbReference>
<dbReference type="PANTHER" id="PTHR10880">
    <property type="entry name" value="MORTALITY FACTOR 4-LIKE PROTEIN"/>
    <property type="match status" value="1"/>
</dbReference>
<evidence type="ECO:0000256" key="6">
    <source>
        <dbReference type="SAM" id="MobiDB-lite"/>
    </source>
</evidence>
<dbReference type="GO" id="GO:0035267">
    <property type="term" value="C:NuA4 histone acetyltransferase complex"/>
    <property type="evidence" value="ECO:0007669"/>
    <property type="project" value="TreeGrafter"/>
</dbReference>
<evidence type="ECO:0000256" key="5">
    <source>
        <dbReference type="ARBA" id="ARBA00023242"/>
    </source>
</evidence>
<evidence type="ECO:0000259" key="8">
    <source>
        <dbReference type="Pfam" id="PF22732"/>
    </source>
</evidence>
<proteinExistence type="predicted"/>
<evidence type="ECO:0000256" key="3">
    <source>
        <dbReference type="ARBA" id="ARBA00023015"/>
    </source>
</evidence>
<dbReference type="Pfam" id="PF22732">
    <property type="entry name" value="MSL3_chromo-like"/>
    <property type="match status" value="1"/>
</dbReference>
<evidence type="ECO:0000259" key="7">
    <source>
        <dbReference type="Pfam" id="PF05712"/>
    </source>
</evidence>
<dbReference type="OrthoDB" id="124855at2759"/>
<name>A0A016VEN2_9BILA</name>
<dbReference type="InterPro" id="IPR016197">
    <property type="entry name" value="Chromo-like_dom_sf"/>
</dbReference>
<evidence type="ECO:0000256" key="4">
    <source>
        <dbReference type="ARBA" id="ARBA00023163"/>
    </source>
</evidence>
<dbReference type="SUPFAM" id="SSF54160">
    <property type="entry name" value="Chromo domain-like"/>
    <property type="match status" value="1"/>
</dbReference>
<keyword evidence="3" id="KW-0805">Transcription regulation</keyword>
<dbReference type="PROSITE" id="PS51640">
    <property type="entry name" value="MRG"/>
    <property type="match status" value="1"/>
</dbReference>